<dbReference type="InterPro" id="IPR044925">
    <property type="entry name" value="His-Me_finger_sf"/>
</dbReference>
<proteinExistence type="predicted"/>
<feature type="domain" description="Zinc-binding loop region of homing endonuclease" evidence="1">
    <location>
        <begin position="52"/>
        <end position="126"/>
    </location>
</feature>
<dbReference type="SUPFAM" id="SSF54060">
    <property type="entry name" value="His-Me finger endonucleases"/>
    <property type="match status" value="1"/>
</dbReference>
<reference evidence="2 3" key="1">
    <citation type="submission" date="2017-05" db="EMBL/GenBank/DDBJ databases">
        <title>Complete and WGS of Bordetella genogroups.</title>
        <authorList>
            <person name="Spilker T."/>
            <person name="Lipuma J."/>
        </authorList>
    </citation>
    <scope>NUCLEOTIDE SEQUENCE [LARGE SCALE GENOMIC DNA]</scope>
    <source>
        <strain evidence="2 3">AU9795</strain>
    </source>
</reference>
<keyword evidence="3" id="KW-1185">Reference proteome</keyword>
<evidence type="ECO:0000259" key="1">
    <source>
        <dbReference type="Pfam" id="PF05551"/>
    </source>
</evidence>
<evidence type="ECO:0000313" key="3">
    <source>
        <dbReference type="Proteomes" id="UP000216354"/>
    </source>
</evidence>
<evidence type="ECO:0000313" key="2">
    <source>
        <dbReference type="EMBL" id="OZI58731.1"/>
    </source>
</evidence>
<protein>
    <recommendedName>
        <fullName evidence="1">Zinc-binding loop region of homing endonuclease domain-containing protein</fullName>
    </recommendedName>
</protein>
<comment type="caution">
    <text evidence="2">The sequence shown here is derived from an EMBL/GenBank/DDBJ whole genome shotgun (WGS) entry which is preliminary data.</text>
</comment>
<organism evidence="2 3">
    <name type="scientific">Bordetella genomosp. 1</name>
    <dbReference type="NCBI Taxonomy" id="1395607"/>
    <lineage>
        <taxon>Bacteria</taxon>
        <taxon>Pseudomonadati</taxon>
        <taxon>Pseudomonadota</taxon>
        <taxon>Betaproteobacteria</taxon>
        <taxon>Burkholderiales</taxon>
        <taxon>Alcaligenaceae</taxon>
        <taxon>Bordetella</taxon>
    </lineage>
</organism>
<dbReference type="Pfam" id="PF05551">
    <property type="entry name" value="zf-His_Me_endon"/>
    <property type="match status" value="1"/>
</dbReference>
<dbReference type="InterPro" id="IPR008704">
    <property type="entry name" value="Endonuclease_Zinc-binding_loop"/>
</dbReference>
<dbReference type="EMBL" id="NEVR01000004">
    <property type="protein sequence ID" value="OZI58731.1"/>
    <property type="molecule type" value="Genomic_DNA"/>
</dbReference>
<gene>
    <name evidence="2" type="ORF">CAL27_18795</name>
</gene>
<sequence>MSAEIRGMVSSPTGATCMPRYANLAERIIANTRISEEFGHDGSPCWEWIGARNASGYGKLNMRFKKGPRKGKVKSALAHRVALVELGGRRLNTKSVVLHLCNNRLCCNPAHLKGGTQRANVRQCVAEGRHYTPFRKAA</sequence>
<dbReference type="Gene3D" id="3.90.75.10">
    <property type="entry name" value="Homing Intron 3 (I-ppo) Encoded Endonuclease, Chain A"/>
    <property type="match status" value="1"/>
</dbReference>
<dbReference type="Proteomes" id="UP000216354">
    <property type="component" value="Unassembled WGS sequence"/>
</dbReference>
<dbReference type="InterPro" id="IPR044930">
    <property type="entry name" value="Homing_endonuclease_His-Me"/>
</dbReference>
<accession>A0ABX4EW78</accession>
<name>A0ABX4EW78_9BORD</name>